<comment type="caution">
    <text evidence="5">The sequence shown here is derived from an EMBL/GenBank/DDBJ whole genome shotgun (WGS) entry which is preliminary data.</text>
</comment>
<dbReference type="PANTHER" id="PTHR46796:SF13">
    <property type="entry name" value="HTH-TYPE TRANSCRIPTIONAL ACTIVATOR RHAS"/>
    <property type="match status" value="1"/>
</dbReference>
<dbReference type="SUPFAM" id="SSF55785">
    <property type="entry name" value="PYP-like sensor domain (PAS domain)"/>
    <property type="match status" value="1"/>
</dbReference>
<dbReference type="InterPro" id="IPR050204">
    <property type="entry name" value="AraC_XylS_family_regulators"/>
</dbReference>
<keyword evidence="3" id="KW-0804">Transcription</keyword>
<dbReference type="InterPro" id="IPR009057">
    <property type="entry name" value="Homeodomain-like_sf"/>
</dbReference>
<dbReference type="PANTHER" id="PTHR46796">
    <property type="entry name" value="HTH-TYPE TRANSCRIPTIONAL ACTIVATOR RHAS-RELATED"/>
    <property type="match status" value="1"/>
</dbReference>
<gene>
    <name evidence="5" type="ORF">O166_17540</name>
</gene>
<dbReference type="RefSeq" id="WP_021479110.1">
    <property type="nucleotide sequence ID" value="NZ_AVPH01000295.1"/>
</dbReference>
<evidence type="ECO:0000256" key="2">
    <source>
        <dbReference type="ARBA" id="ARBA00023125"/>
    </source>
</evidence>
<dbReference type="InterPro" id="IPR013656">
    <property type="entry name" value="PAS_4"/>
</dbReference>
<dbReference type="Pfam" id="PF08448">
    <property type="entry name" value="PAS_4"/>
    <property type="match status" value="1"/>
</dbReference>
<reference evidence="5 6" key="1">
    <citation type="journal article" date="2013" name="Genome Announc.">
        <title>Genome Sequence of the Pigment-Producing Bacterium Pseudogulbenkiania ferrooxidans, Isolated from Loktak Lake.</title>
        <authorList>
            <person name="Puranik S."/>
            <person name="Talkal R."/>
            <person name="Qureshi A."/>
            <person name="Khardenavis A."/>
            <person name="Kapley A."/>
            <person name="Purohit H.J."/>
        </authorList>
    </citation>
    <scope>NUCLEOTIDE SEQUENCE [LARGE SCALE GENOMIC DNA]</scope>
    <source>
        <strain evidence="5 6">EGD-HP2</strain>
    </source>
</reference>
<evidence type="ECO:0000313" key="5">
    <source>
        <dbReference type="EMBL" id="ERD99359.1"/>
    </source>
</evidence>
<protein>
    <recommendedName>
        <fullName evidence="4">HTH araC/xylS-type domain-containing protein</fullName>
    </recommendedName>
</protein>
<evidence type="ECO:0000256" key="3">
    <source>
        <dbReference type="ARBA" id="ARBA00023163"/>
    </source>
</evidence>
<dbReference type="InterPro" id="IPR000014">
    <property type="entry name" value="PAS"/>
</dbReference>
<dbReference type="Gene3D" id="3.30.450.20">
    <property type="entry name" value="PAS domain"/>
    <property type="match status" value="1"/>
</dbReference>
<evidence type="ECO:0000313" key="6">
    <source>
        <dbReference type="Proteomes" id="UP000016426"/>
    </source>
</evidence>
<dbReference type="SUPFAM" id="SSF46689">
    <property type="entry name" value="Homeodomain-like"/>
    <property type="match status" value="2"/>
</dbReference>
<proteinExistence type="predicted"/>
<dbReference type="Gene3D" id="1.10.10.60">
    <property type="entry name" value="Homeodomain-like"/>
    <property type="match status" value="1"/>
</dbReference>
<dbReference type="SMART" id="SM00342">
    <property type="entry name" value="HTH_ARAC"/>
    <property type="match status" value="1"/>
</dbReference>
<keyword evidence="2" id="KW-0238">DNA-binding</keyword>
<dbReference type="InterPro" id="IPR018060">
    <property type="entry name" value="HTH_AraC"/>
</dbReference>
<accession>A0ABN0N128</accession>
<dbReference type="CDD" id="cd00130">
    <property type="entry name" value="PAS"/>
    <property type="match status" value="1"/>
</dbReference>
<organism evidence="5 6">
    <name type="scientific">Pseudogulbenkiania ferrooxidans EGD-HP2</name>
    <dbReference type="NCBI Taxonomy" id="1388764"/>
    <lineage>
        <taxon>Bacteria</taxon>
        <taxon>Pseudomonadati</taxon>
        <taxon>Pseudomonadota</taxon>
        <taxon>Betaproteobacteria</taxon>
        <taxon>Neisseriales</taxon>
        <taxon>Chromobacteriaceae</taxon>
        <taxon>Pseudogulbenkiania</taxon>
    </lineage>
</organism>
<evidence type="ECO:0000259" key="4">
    <source>
        <dbReference type="PROSITE" id="PS01124"/>
    </source>
</evidence>
<dbReference type="InterPro" id="IPR035965">
    <property type="entry name" value="PAS-like_dom_sf"/>
</dbReference>
<sequence length="251" mass="28418">MNMPLQQPHLVSDLAAARAMAALFDHLPDMVFAVKDLDSRYLTLSEGCVPRCALRNRDQAEGRTAHELFPSAMANRYREQDRILFSSQLPLRNRLDLTVYPDGTPGWCLTSKQPLLHPDGRLLGLVCISKDLADLTREKLLDERFAACVDHIQAHYHRPLHLEELCELSGLSIGQLDRRMKRVFQLCAGDFIRRTRMEAACHAIRHSRRSLADIAAGCGFSDQSALTRLCRQLLGLSPRQLRWQAPPARQS</sequence>
<dbReference type="PROSITE" id="PS01124">
    <property type="entry name" value="HTH_ARAC_FAMILY_2"/>
    <property type="match status" value="1"/>
</dbReference>
<dbReference type="EMBL" id="AVPH01000295">
    <property type="protein sequence ID" value="ERD99359.1"/>
    <property type="molecule type" value="Genomic_DNA"/>
</dbReference>
<keyword evidence="6" id="KW-1185">Reference proteome</keyword>
<name>A0ABN0N128_9NEIS</name>
<dbReference type="Pfam" id="PF12833">
    <property type="entry name" value="HTH_18"/>
    <property type="match status" value="1"/>
</dbReference>
<keyword evidence="1" id="KW-0805">Transcription regulation</keyword>
<evidence type="ECO:0000256" key="1">
    <source>
        <dbReference type="ARBA" id="ARBA00023015"/>
    </source>
</evidence>
<feature type="domain" description="HTH araC/xylS-type" evidence="4">
    <location>
        <begin position="146"/>
        <end position="244"/>
    </location>
</feature>
<dbReference type="Proteomes" id="UP000016426">
    <property type="component" value="Unassembled WGS sequence"/>
</dbReference>